<dbReference type="KEGG" id="xal:XALC_0883"/>
<keyword evidence="2" id="KW-1185">Reference proteome</keyword>
<dbReference type="RefSeq" id="WP_012915411.1">
    <property type="nucleotide sequence ID" value="NC_013722.1"/>
</dbReference>
<protein>
    <submittedName>
        <fullName evidence="1">Uncharacterized protein</fullName>
    </submittedName>
</protein>
<dbReference type="Proteomes" id="UP000001890">
    <property type="component" value="Chromosome"/>
</dbReference>
<proteinExistence type="predicted"/>
<name>D2UCL5_XANAP</name>
<sequence length="191" mass="20834">MFMPSLGVYENLAASLSRRLNAEHARNDDKRLELTLHPTTVGKQAASLSKLRAIIMTTHSTIRYFRKTALCTVFALTAGVTTSASAEQTQPPAPILAYTVNYNPAVKAVYMQNVHNPGGWACVQVAAARSTGGFKGAPALLYGFTYSMRGMSNSDCRSSSALPNVYLKEYTATYANQIFFNITQNSIYVTD</sequence>
<gene>
    <name evidence="1" type="ordered locus">XALc_0883</name>
</gene>
<evidence type="ECO:0000313" key="1">
    <source>
        <dbReference type="EMBL" id="CBA15401.1"/>
    </source>
</evidence>
<accession>D2UCL5</accession>
<reference evidence="1 2" key="1">
    <citation type="journal article" date="2009" name="BMC Genomics">
        <title>The complete genome sequence of Xanthomonas albilineans provides new insights into the reductive genome evolution of the xylem-limited Xanthomonadaceae.</title>
        <authorList>
            <person name="Pieretti I."/>
            <person name="Royer M."/>
            <person name="Barbe V."/>
            <person name="Carrere S."/>
            <person name="Koebnik R."/>
            <person name="Cociancich S."/>
            <person name="Couloux A."/>
            <person name="Darrasse A."/>
            <person name="Gouzy J."/>
            <person name="Jacques M.A."/>
            <person name="Lauber E."/>
            <person name="Manceau C."/>
            <person name="Mangenot S."/>
            <person name="Poussier S."/>
            <person name="Segurens B."/>
            <person name="Szurek B."/>
            <person name="Verdier V."/>
            <person name="Arlat M."/>
            <person name="Rott P."/>
        </authorList>
    </citation>
    <scope>NUCLEOTIDE SEQUENCE [LARGE SCALE GENOMIC DNA]</scope>
    <source>
        <strain evidence="2">GPE PC73 / CFBP 7063</strain>
    </source>
</reference>
<evidence type="ECO:0000313" key="2">
    <source>
        <dbReference type="Proteomes" id="UP000001890"/>
    </source>
</evidence>
<organism evidence="1 2">
    <name type="scientific">Xanthomonas albilineans (strain GPE PC73 / CFBP 7063)</name>
    <dbReference type="NCBI Taxonomy" id="380358"/>
    <lineage>
        <taxon>Bacteria</taxon>
        <taxon>Pseudomonadati</taxon>
        <taxon>Pseudomonadota</taxon>
        <taxon>Gammaproteobacteria</taxon>
        <taxon>Lysobacterales</taxon>
        <taxon>Lysobacteraceae</taxon>
        <taxon>Xanthomonas</taxon>
    </lineage>
</organism>
<dbReference type="AlphaFoldDB" id="D2UCL5"/>
<dbReference type="EMBL" id="FP565176">
    <property type="protein sequence ID" value="CBA15401.1"/>
    <property type="molecule type" value="Genomic_DNA"/>
</dbReference>